<keyword evidence="2" id="KW-1185">Reference proteome</keyword>
<evidence type="ECO:0008006" key="3">
    <source>
        <dbReference type="Google" id="ProtNLM"/>
    </source>
</evidence>
<dbReference type="RefSeq" id="XP_069304374.1">
    <property type="nucleotide sequence ID" value="XM_069454981.1"/>
</dbReference>
<gene>
    <name evidence="1" type="ORF">ACET3X_008772</name>
</gene>
<dbReference type="GeneID" id="96089094"/>
<comment type="caution">
    <text evidence="1">The sequence shown here is derived from an EMBL/GenBank/DDBJ whole genome shotgun (WGS) entry which is preliminary data.</text>
</comment>
<name>A0ABR3UCU3_9PLEO</name>
<accession>A0ABR3UCU3</accession>
<proteinExistence type="predicted"/>
<organism evidence="1 2">
    <name type="scientific">Alternaria dauci</name>
    <dbReference type="NCBI Taxonomy" id="48095"/>
    <lineage>
        <taxon>Eukaryota</taxon>
        <taxon>Fungi</taxon>
        <taxon>Dikarya</taxon>
        <taxon>Ascomycota</taxon>
        <taxon>Pezizomycotina</taxon>
        <taxon>Dothideomycetes</taxon>
        <taxon>Pleosporomycetidae</taxon>
        <taxon>Pleosporales</taxon>
        <taxon>Pleosporineae</taxon>
        <taxon>Pleosporaceae</taxon>
        <taxon>Alternaria</taxon>
        <taxon>Alternaria sect. Porri</taxon>
    </lineage>
</organism>
<protein>
    <recommendedName>
        <fullName evidence="3">Tachykinin family protein</fullName>
    </recommendedName>
</protein>
<evidence type="ECO:0000313" key="2">
    <source>
        <dbReference type="Proteomes" id="UP001578633"/>
    </source>
</evidence>
<reference evidence="1 2" key="1">
    <citation type="submission" date="2024-09" db="EMBL/GenBank/DDBJ databases">
        <title>T2T genomes of carrot and Alternaria dauci and their utility for understanding host-pathogen interaction during carrot leaf blight disease.</title>
        <authorList>
            <person name="Liu W."/>
            <person name="Xu S."/>
            <person name="Ou C."/>
            <person name="Liu X."/>
            <person name="Zhuang F."/>
            <person name="Deng X.W."/>
        </authorList>
    </citation>
    <scope>NUCLEOTIDE SEQUENCE [LARGE SCALE GENOMIC DNA]</scope>
    <source>
        <strain evidence="1 2">A2016</strain>
    </source>
</reference>
<dbReference type="PANTHER" id="PTHR37540:SF5">
    <property type="entry name" value="TRANSCRIPTION FACTOR DOMAIN-CONTAINING PROTEIN"/>
    <property type="match status" value="1"/>
</dbReference>
<sequence length="469" mass="53413">MNRSRTFNFVNLTHPDDLKDESTQLRIRSLAMTEVGKARRKPRTKRERNEIILEFRRPAENRVETGRLGSGHTDPFSPYPIDLDDSARTLVANIFSPNTNHASQLLGSWYPVGLSSAASFHHVLANSHNFLFQKLHGFFPSADDYVALAHRQRAYRCTSEMIKDPTKHKSDEMIGAVAAMMSHLALLGSFGDGNWEKHRNAFARIIRLRGGYDAVDKEYLRITITWVDLIGCFAQDIPPIVPMPSKWKADSKSPPNSPRPSSAISLAWKQQLPMQLGWISIFDDITQLISLDQVFNVKQQVLASTSGSWMEPTLYRLLALRPLQSSNRREHVIEEICRLGTLLFLAPFWRILGQNPVWTAAISRNLLLVLMRNDVEWNQLIPLLIWALYLAAIETNDIAERGQLVFMLSVHMRDMHLQEWDDMMQIIEGVLWVENVFAGSDELICNEVMQIVNHKPLANTSVEAVPTLL</sequence>
<dbReference type="Proteomes" id="UP001578633">
    <property type="component" value="Chromosome 8"/>
</dbReference>
<dbReference type="PANTHER" id="PTHR37540">
    <property type="entry name" value="TRANSCRIPTION FACTOR (ACR-2), PUTATIVE-RELATED-RELATED"/>
    <property type="match status" value="1"/>
</dbReference>
<evidence type="ECO:0000313" key="1">
    <source>
        <dbReference type="EMBL" id="KAL1793790.1"/>
    </source>
</evidence>
<dbReference type="EMBL" id="JBHGVX010000008">
    <property type="protein sequence ID" value="KAL1793790.1"/>
    <property type="molecule type" value="Genomic_DNA"/>
</dbReference>